<dbReference type="EMBL" id="BK015012">
    <property type="protein sequence ID" value="DAD87039.1"/>
    <property type="molecule type" value="Genomic_DNA"/>
</dbReference>
<proteinExistence type="predicted"/>
<keyword evidence="1" id="KW-0808">Transferase</keyword>
<reference evidence="1" key="1">
    <citation type="journal article" date="2021" name="Proc. Natl. Acad. Sci. U.S.A.">
        <title>A Catalog of Tens of Thousands of Viruses from Human Metagenomes Reveals Hidden Associations with Chronic Diseases.</title>
        <authorList>
            <person name="Tisza M.J."/>
            <person name="Buck C.B."/>
        </authorList>
    </citation>
    <scope>NUCLEOTIDE SEQUENCE</scope>
    <source>
        <strain evidence="1">CtRRy11</strain>
    </source>
</reference>
<dbReference type="GO" id="GO:0008168">
    <property type="term" value="F:methyltransferase activity"/>
    <property type="evidence" value="ECO:0007669"/>
    <property type="project" value="UniProtKB-KW"/>
</dbReference>
<name>A0A8S5MY37_9CAUD</name>
<dbReference type="InterPro" id="IPR029063">
    <property type="entry name" value="SAM-dependent_MTases_sf"/>
</dbReference>
<dbReference type="SUPFAM" id="SSF53335">
    <property type="entry name" value="S-adenosyl-L-methionine-dependent methyltransferases"/>
    <property type="match status" value="1"/>
</dbReference>
<keyword evidence="1" id="KW-0489">Methyltransferase</keyword>
<sequence length="205" mass="23750">MKDWKGNANSIYKTLGASNHTDKEREINDFYATDPIAIDKLLKAEKPHCHIWECAAGEGHLAEKLKEFGFEVTTSDIIERQYKLDFTQDFLQMSQCGLGTNEEYDILTNPPYKYAKEFVLKALESVNNGRKVYMFLKLTFLEGKARYKELFSKYPPKKVYVFSERVLCAKNAEFQKMKDGGGSAVAYAWYVWEKGYQGKTEIEWI</sequence>
<evidence type="ECO:0000313" key="1">
    <source>
        <dbReference type="EMBL" id="DAD87039.1"/>
    </source>
</evidence>
<dbReference type="GO" id="GO:0032259">
    <property type="term" value="P:methylation"/>
    <property type="evidence" value="ECO:0007669"/>
    <property type="project" value="UniProtKB-KW"/>
</dbReference>
<protein>
    <submittedName>
        <fullName evidence="1">Adenine-specific methyltransferase</fullName>
    </submittedName>
</protein>
<accession>A0A8S5MY37</accession>
<organism evidence="1">
    <name type="scientific">Myoviridae sp. ctRRy11</name>
    <dbReference type="NCBI Taxonomy" id="2826651"/>
    <lineage>
        <taxon>Viruses</taxon>
        <taxon>Duplodnaviria</taxon>
        <taxon>Heunggongvirae</taxon>
        <taxon>Uroviricota</taxon>
        <taxon>Caudoviricetes</taxon>
    </lineage>
</organism>